<dbReference type="PRINTS" id="PR00111">
    <property type="entry name" value="ABHYDROLASE"/>
</dbReference>
<protein>
    <submittedName>
        <fullName evidence="3">Haloacetate dehalogenase</fullName>
    </submittedName>
</protein>
<evidence type="ECO:0000313" key="3">
    <source>
        <dbReference type="EMBL" id="SFK87800.1"/>
    </source>
</evidence>
<dbReference type="PRINTS" id="PR00412">
    <property type="entry name" value="EPOXHYDRLASE"/>
</dbReference>
<dbReference type="InterPro" id="IPR029058">
    <property type="entry name" value="AB_hydrolase_fold"/>
</dbReference>
<evidence type="ECO:0000259" key="2">
    <source>
        <dbReference type="Pfam" id="PF00561"/>
    </source>
</evidence>
<dbReference type="InterPro" id="IPR000073">
    <property type="entry name" value="AB_hydrolase_1"/>
</dbReference>
<dbReference type="SUPFAM" id="SSF53474">
    <property type="entry name" value="alpha/beta-Hydrolases"/>
    <property type="match status" value="1"/>
</dbReference>
<dbReference type="GO" id="GO:0016787">
    <property type="term" value="F:hydrolase activity"/>
    <property type="evidence" value="ECO:0007669"/>
    <property type="project" value="UniProtKB-KW"/>
</dbReference>
<dbReference type="InterPro" id="IPR000639">
    <property type="entry name" value="Epox_hydrolase-like"/>
</dbReference>
<dbReference type="Gene3D" id="3.40.50.1820">
    <property type="entry name" value="alpha/beta hydrolase"/>
    <property type="match status" value="1"/>
</dbReference>
<gene>
    <name evidence="3" type="ORF">SAMN04488498_115138</name>
</gene>
<name>A0A1I4D4R8_9HYPH</name>
<feature type="non-terminal residue" evidence="3">
    <location>
        <position position="1"/>
    </location>
</feature>
<dbReference type="PANTHER" id="PTHR43329">
    <property type="entry name" value="EPOXIDE HYDROLASE"/>
    <property type="match status" value="1"/>
</dbReference>
<reference evidence="3 4" key="1">
    <citation type="submission" date="2016-10" db="EMBL/GenBank/DDBJ databases">
        <authorList>
            <person name="Varghese N."/>
            <person name="Submissions S."/>
        </authorList>
    </citation>
    <scope>NUCLEOTIDE SEQUENCE [LARGE SCALE GENOMIC DNA]</scope>
    <source>
        <strain evidence="3 4">DSM 21822</strain>
    </source>
</reference>
<evidence type="ECO:0000313" key="4">
    <source>
        <dbReference type="Proteomes" id="UP000323300"/>
    </source>
</evidence>
<keyword evidence="1" id="KW-0378">Hydrolase</keyword>
<sequence>TYPTRTRTLAYLFDRCAIFASRRGHRMFEGFRLATVTLPEATLRVRIGGKGSPLLLLHGHPRTHATWHRVAPILANEYTVVCPDLRGFGQSSTPADTPDHSGSSKRAKAKDCVALMQHFGFDRFGLAGHDRGSYTAFRTAMDHPASVSQLAILDGIPIVDALSRCDARFATAWWHWFFFAQPEKPERAILADPDAWYGGSAEAMGEEAYEDFRAAIHNPSTVHGMVEDYRAGLGIDRLHDEEDKAAGRKVECPLLVLWSARDDLEDLHGDIVTIWRGWATNVRGCSLDCGHHMAEEAPHELAQELAAFFRTT</sequence>
<dbReference type="Pfam" id="PF00561">
    <property type="entry name" value="Abhydrolase_1"/>
    <property type="match status" value="1"/>
</dbReference>
<organism evidence="3 4">
    <name type="scientific">Neomesorhizobium albiziae</name>
    <dbReference type="NCBI Taxonomy" id="335020"/>
    <lineage>
        <taxon>Bacteria</taxon>
        <taxon>Pseudomonadati</taxon>
        <taxon>Pseudomonadota</taxon>
        <taxon>Alphaproteobacteria</taxon>
        <taxon>Hyphomicrobiales</taxon>
        <taxon>Phyllobacteriaceae</taxon>
        <taxon>Neomesorhizobium</taxon>
    </lineage>
</organism>
<dbReference type="EMBL" id="FOSL01000015">
    <property type="protein sequence ID" value="SFK87800.1"/>
    <property type="molecule type" value="Genomic_DNA"/>
</dbReference>
<feature type="domain" description="AB hydrolase-1" evidence="2">
    <location>
        <begin position="53"/>
        <end position="293"/>
    </location>
</feature>
<proteinExistence type="predicted"/>
<keyword evidence="4" id="KW-1185">Reference proteome</keyword>
<accession>A0A1I4D4R8</accession>
<evidence type="ECO:0000256" key="1">
    <source>
        <dbReference type="ARBA" id="ARBA00022801"/>
    </source>
</evidence>
<dbReference type="Proteomes" id="UP000323300">
    <property type="component" value="Unassembled WGS sequence"/>
</dbReference>
<dbReference type="AlphaFoldDB" id="A0A1I4D4R8"/>